<protein>
    <recommendedName>
        <fullName evidence="4">Inhibitor I9 domain-containing protein</fullName>
    </recommendedName>
</protein>
<evidence type="ECO:0000313" key="3">
    <source>
        <dbReference type="Proteomes" id="UP000193642"/>
    </source>
</evidence>
<dbReference type="AlphaFoldDB" id="A0A1Y2D4K6"/>
<dbReference type="PROSITE" id="PS51257">
    <property type="entry name" value="PROKAR_LIPOPROTEIN"/>
    <property type="match status" value="1"/>
</dbReference>
<gene>
    <name evidence="2" type="ORF">BCR33DRAFT_844828</name>
</gene>
<dbReference type="Gene3D" id="3.30.70.80">
    <property type="entry name" value="Peptidase S8 propeptide/proteinase inhibitor I9"/>
    <property type="match status" value="1"/>
</dbReference>
<keyword evidence="3" id="KW-1185">Reference proteome</keyword>
<dbReference type="InterPro" id="IPR037045">
    <property type="entry name" value="S8pro/Inhibitor_I9_sf"/>
</dbReference>
<dbReference type="OrthoDB" id="5518345at2759"/>
<accession>A0A1Y2D4K6</accession>
<evidence type="ECO:0008006" key="4">
    <source>
        <dbReference type="Google" id="ProtNLM"/>
    </source>
</evidence>
<dbReference type="EMBL" id="MCGO01000001">
    <property type="protein sequence ID" value="ORY53515.1"/>
    <property type="molecule type" value="Genomic_DNA"/>
</dbReference>
<evidence type="ECO:0000256" key="1">
    <source>
        <dbReference type="SAM" id="SignalP"/>
    </source>
</evidence>
<proteinExistence type="predicted"/>
<dbReference type="Proteomes" id="UP000193642">
    <property type="component" value="Unassembled WGS sequence"/>
</dbReference>
<evidence type="ECO:0000313" key="2">
    <source>
        <dbReference type="EMBL" id="ORY53515.1"/>
    </source>
</evidence>
<dbReference type="SUPFAM" id="SSF54897">
    <property type="entry name" value="Protease propeptides/inhibitors"/>
    <property type="match status" value="1"/>
</dbReference>
<sequence>MHPKSLIVALVALLSACCVEASLKRFIVVFKSPPTIESVKSQIAPWGGNIVHAFTLIPAVTIELPASLSHWLKTIKDVDYVEEDEGVHALVDGESEEKGYVEADIL</sequence>
<reference evidence="2 3" key="1">
    <citation type="submission" date="2016-07" db="EMBL/GenBank/DDBJ databases">
        <title>Pervasive Adenine N6-methylation of Active Genes in Fungi.</title>
        <authorList>
            <consortium name="DOE Joint Genome Institute"/>
            <person name="Mondo S.J."/>
            <person name="Dannebaum R.O."/>
            <person name="Kuo R.C."/>
            <person name="Labutti K."/>
            <person name="Haridas S."/>
            <person name="Kuo A."/>
            <person name="Salamov A."/>
            <person name="Ahrendt S.R."/>
            <person name="Lipzen A."/>
            <person name="Sullivan W."/>
            <person name="Andreopoulos W.B."/>
            <person name="Clum A."/>
            <person name="Lindquist E."/>
            <person name="Daum C."/>
            <person name="Ramamoorthy G.K."/>
            <person name="Gryganskyi A."/>
            <person name="Culley D."/>
            <person name="Magnuson J.K."/>
            <person name="James T.Y."/>
            <person name="O'Malley M.A."/>
            <person name="Stajich J.E."/>
            <person name="Spatafora J.W."/>
            <person name="Visel A."/>
            <person name="Grigoriev I.V."/>
        </authorList>
    </citation>
    <scope>NUCLEOTIDE SEQUENCE [LARGE SCALE GENOMIC DNA]</scope>
    <source>
        <strain evidence="2 3">JEL800</strain>
    </source>
</reference>
<organism evidence="2 3">
    <name type="scientific">Rhizoclosmatium globosum</name>
    <dbReference type="NCBI Taxonomy" id="329046"/>
    <lineage>
        <taxon>Eukaryota</taxon>
        <taxon>Fungi</taxon>
        <taxon>Fungi incertae sedis</taxon>
        <taxon>Chytridiomycota</taxon>
        <taxon>Chytridiomycota incertae sedis</taxon>
        <taxon>Chytridiomycetes</taxon>
        <taxon>Chytridiales</taxon>
        <taxon>Chytriomycetaceae</taxon>
        <taxon>Rhizoclosmatium</taxon>
    </lineage>
</organism>
<comment type="caution">
    <text evidence="2">The sequence shown here is derived from an EMBL/GenBank/DDBJ whole genome shotgun (WGS) entry which is preliminary data.</text>
</comment>
<feature type="chain" id="PRO_5012260088" description="Inhibitor I9 domain-containing protein" evidence="1">
    <location>
        <begin position="22"/>
        <end position="106"/>
    </location>
</feature>
<feature type="signal peptide" evidence="1">
    <location>
        <begin position="1"/>
        <end position="21"/>
    </location>
</feature>
<keyword evidence="1" id="KW-0732">Signal</keyword>
<name>A0A1Y2D4K6_9FUNG</name>